<proteinExistence type="predicted"/>
<dbReference type="Proteomes" id="UP000030748">
    <property type="component" value="Unassembled WGS sequence"/>
</dbReference>
<dbReference type="Pfam" id="PF03478">
    <property type="entry name" value="Beta-prop_KIB1-4"/>
    <property type="match status" value="1"/>
</dbReference>
<protein>
    <recommendedName>
        <fullName evidence="5">F-box domain-containing protein</fullName>
    </recommendedName>
</protein>
<feature type="domain" description="F-box" evidence="1">
    <location>
        <begin position="3"/>
        <end position="43"/>
    </location>
</feature>
<dbReference type="InterPro" id="IPR001810">
    <property type="entry name" value="F-box_dom"/>
</dbReference>
<evidence type="ECO:0000313" key="4">
    <source>
        <dbReference type="Proteomes" id="UP000030748"/>
    </source>
</evidence>
<dbReference type="AlphaFoldDB" id="A0A022PQ54"/>
<gene>
    <name evidence="3" type="ORF">MIMGU_mgv1a023107mg</name>
</gene>
<organism evidence="3 4">
    <name type="scientific">Erythranthe guttata</name>
    <name type="common">Yellow monkey flower</name>
    <name type="synonym">Mimulus guttatus</name>
    <dbReference type="NCBI Taxonomy" id="4155"/>
    <lineage>
        <taxon>Eukaryota</taxon>
        <taxon>Viridiplantae</taxon>
        <taxon>Streptophyta</taxon>
        <taxon>Embryophyta</taxon>
        <taxon>Tracheophyta</taxon>
        <taxon>Spermatophyta</taxon>
        <taxon>Magnoliopsida</taxon>
        <taxon>eudicotyledons</taxon>
        <taxon>Gunneridae</taxon>
        <taxon>Pentapetalae</taxon>
        <taxon>asterids</taxon>
        <taxon>lamiids</taxon>
        <taxon>Lamiales</taxon>
        <taxon>Phrymaceae</taxon>
        <taxon>Erythranthe</taxon>
    </lineage>
</organism>
<dbReference type="InterPro" id="IPR005174">
    <property type="entry name" value="KIB1-4_b-propeller"/>
</dbReference>
<dbReference type="PANTHER" id="PTHR33127:SF5">
    <property type="entry name" value="TRANSMEMBRANE PROTEIN"/>
    <property type="match status" value="1"/>
</dbReference>
<name>A0A022PQ54_ERYGU</name>
<dbReference type="SUPFAM" id="SSF81383">
    <property type="entry name" value="F-box domain"/>
    <property type="match status" value="1"/>
</dbReference>
<feature type="domain" description="KIB1-4 beta-propeller" evidence="2">
    <location>
        <begin position="51"/>
        <end position="267"/>
    </location>
</feature>
<evidence type="ECO:0000313" key="3">
    <source>
        <dbReference type="EMBL" id="EYU17584.1"/>
    </source>
</evidence>
<evidence type="ECO:0000259" key="1">
    <source>
        <dbReference type="Pfam" id="PF00646"/>
    </source>
</evidence>
<dbReference type="Pfam" id="PF00646">
    <property type="entry name" value="F-box"/>
    <property type="match status" value="1"/>
</dbReference>
<evidence type="ECO:0008006" key="5">
    <source>
        <dbReference type="Google" id="ProtNLM"/>
    </source>
</evidence>
<keyword evidence="4" id="KW-1185">Reference proteome</keyword>
<dbReference type="InterPro" id="IPR036047">
    <property type="entry name" value="F-box-like_dom_sf"/>
</dbReference>
<dbReference type="EMBL" id="KI632373">
    <property type="protein sequence ID" value="EYU17584.1"/>
    <property type="molecule type" value="Genomic_DNA"/>
</dbReference>
<evidence type="ECO:0000259" key="2">
    <source>
        <dbReference type="Pfam" id="PF03478"/>
    </source>
</evidence>
<dbReference type="PANTHER" id="PTHR33127">
    <property type="entry name" value="TRANSMEMBRANE PROTEIN"/>
    <property type="match status" value="1"/>
</dbReference>
<accession>A0A022PQ54</accession>
<sequence length="319" mass="37276">MDWNSIPEELLELILSNVFARERYNFSLVGRSWNAVVATSQFRISPCLMFNLKRKHNNAFFYMDFPKLENAVIRFSNHGWLLMISRDGKALFLYNPSDNHMIKLPTPTDAYTTICFFHLPTSSKCFVFGIATEMVFPFDKLRVGILKHGEGKWATSLTGNKYHAFMSSLGPPIYEYGLLFFLDVNGNVAVFNVDEFDTSKDWAVFIRCLKQRRLRRNITEHYLIKPKCEKNIFAVFAMHYDIRKVRVFRLSNDFAWELVENIRDMVFYKYHSFEGDYSSENAHGSRRLDFAAWTIPASIDPQLPKEAMTWCPQVDQTTI</sequence>
<reference evidence="3 4" key="1">
    <citation type="journal article" date="2013" name="Proc. Natl. Acad. Sci. U.S.A.">
        <title>Fine-scale variation in meiotic recombination in Mimulus inferred from population shotgun sequencing.</title>
        <authorList>
            <person name="Hellsten U."/>
            <person name="Wright K.M."/>
            <person name="Jenkins J."/>
            <person name="Shu S."/>
            <person name="Yuan Y."/>
            <person name="Wessler S.R."/>
            <person name="Schmutz J."/>
            <person name="Willis J.H."/>
            <person name="Rokhsar D.S."/>
        </authorList>
    </citation>
    <scope>NUCLEOTIDE SEQUENCE [LARGE SCALE GENOMIC DNA]</scope>
    <source>
        <strain evidence="4">cv. DUN x IM62</strain>
    </source>
</reference>
<dbReference type="Gene3D" id="1.20.1280.50">
    <property type="match status" value="1"/>
</dbReference>